<name>A0A9D4MKZ3_DREPO</name>
<sequence>MGKLVTAIIPRETQERSRGQGLVGNKHYIRPVLDVVIISAFKGYVRMWCKDHSKTVPDDTSLNKAVTLYTPTRLLQEKIEINLLKKLYQLIN</sequence>
<reference evidence="1" key="2">
    <citation type="submission" date="2020-11" db="EMBL/GenBank/DDBJ databases">
        <authorList>
            <person name="McCartney M.A."/>
            <person name="Auch B."/>
            <person name="Kono T."/>
            <person name="Mallez S."/>
            <person name="Becker A."/>
            <person name="Gohl D.M."/>
            <person name="Silverstein K.A.T."/>
            <person name="Koren S."/>
            <person name="Bechman K.B."/>
            <person name="Herman A."/>
            <person name="Abrahante J.E."/>
            <person name="Garbe J."/>
        </authorList>
    </citation>
    <scope>NUCLEOTIDE SEQUENCE</scope>
    <source>
        <strain evidence="1">Duluth1</strain>
        <tissue evidence="1">Whole animal</tissue>
    </source>
</reference>
<comment type="caution">
    <text evidence="1">The sequence shown here is derived from an EMBL/GenBank/DDBJ whole genome shotgun (WGS) entry which is preliminary data.</text>
</comment>
<protein>
    <submittedName>
        <fullName evidence="1">Uncharacterized protein</fullName>
    </submittedName>
</protein>
<dbReference type="AlphaFoldDB" id="A0A9D4MKZ3"/>
<evidence type="ECO:0000313" key="1">
    <source>
        <dbReference type="EMBL" id="KAH3879547.1"/>
    </source>
</evidence>
<accession>A0A9D4MKZ3</accession>
<keyword evidence="2" id="KW-1185">Reference proteome</keyword>
<organism evidence="1 2">
    <name type="scientific">Dreissena polymorpha</name>
    <name type="common">Zebra mussel</name>
    <name type="synonym">Mytilus polymorpha</name>
    <dbReference type="NCBI Taxonomy" id="45954"/>
    <lineage>
        <taxon>Eukaryota</taxon>
        <taxon>Metazoa</taxon>
        <taxon>Spiralia</taxon>
        <taxon>Lophotrochozoa</taxon>
        <taxon>Mollusca</taxon>
        <taxon>Bivalvia</taxon>
        <taxon>Autobranchia</taxon>
        <taxon>Heteroconchia</taxon>
        <taxon>Euheterodonta</taxon>
        <taxon>Imparidentia</taxon>
        <taxon>Neoheterodontei</taxon>
        <taxon>Myida</taxon>
        <taxon>Dreissenoidea</taxon>
        <taxon>Dreissenidae</taxon>
        <taxon>Dreissena</taxon>
    </lineage>
</organism>
<dbReference type="Proteomes" id="UP000828390">
    <property type="component" value="Unassembled WGS sequence"/>
</dbReference>
<evidence type="ECO:0000313" key="2">
    <source>
        <dbReference type="Proteomes" id="UP000828390"/>
    </source>
</evidence>
<dbReference type="EMBL" id="JAIWYP010000001">
    <property type="protein sequence ID" value="KAH3879547.1"/>
    <property type="molecule type" value="Genomic_DNA"/>
</dbReference>
<proteinExistence type="predicted"/>
<gene>
    <name evidence="1" type="ORF">DPMN_003450</name>
</gene>
<reference evidence="1" key="1">
    <citation type="journal article" date="2019" name="bioRxiv">
        <title>The Genome of the Zebra Mussel, Dreissena polymorpha: A Resource for Invasive Species Research.</title>
        <authorList>
            <person name="McCartney M.A."/>
            <person name="Auch B."/>
            <person name="Kono T."/>
            <person name="Mallez S."/>
            <person name="Zhang Y."/>
            <person name="Obille A."/>
            <person name="Becker A."/>
            <person name="Abrahante J.E."/>
            <person name="Garbe J."/>
            <person name="Badalamenti J.P."/>
            <person name="Herman A."/>
            <person name="Mangelson H."/>
            <person name="Liachko I."/>
            <person name="Sullivan S."/>
            <person name="Sone E.D."/>
            <person name="Koren S."/>
            <person name="Silverstein K.A.T."/>
            <person name="Beckman K.B."/>
            <person name="Gohl D.M."/>
        </authorList>
    </citation>
    <scope>NUCLEOTIDE SEQUENCE</scope>
    <source>
        <strain evidence="1">Duluth1</strain>
        <tissue evidence="1">Whole animal</tissue>
    </source>
</reference>